<name>A0A0A9GQB9_ARUDO</name>
<protein>
    <submittedName>
        <fullName evidence="1">Uncharacterized protein</fullName>
    </submittedName>
</protein>
<reference evidence="1" key="1">
    <citation type="submission" date="2014-09" db="EMBL/GenBank/DDBJ databases">
        <authorList>
            <person name="Magalhaes I.L.F."/>
            <person name="Oliveira U."/>
            <person name="Santos F.R."/>
            <person name="Vidigal T.H.D.A."/>
            <person name="Brescovit A.D."/>
            <person name="Santos A.J."/>
        </authorList>
    </citation>
    <scope>NUCLEOTIDE SEQUENCE</scope>
    <source>
        <tissue evidence="1">Shoot tissue taken approximately 20 cm above the soil surface</tissue>
    </source>
</reference>
<proteinExistence type="predicted"/>
<organism evidence="1">
    <name type="scientific">Arundo donax</name>
    <name type="common">Giant reed</name>
    <name type="synonym">Donax arundinaceus</name>
    <dbReference type="NCBI Taxonomy" id="35708"/>
    <lineage>
        <taxon>Eukaryota</taxon>
        <taxon>Viridiplantae</taxon>
        <taxon>Streptophyta</taxon>
        <taxon>Embryophyta</taxon>
        <taxon>Tracheophyta</taxon>
        <taxon>Spermatophyta</taxon>
        <taxon>Magnoliopsida</taxon>
        <taxon>Liliopsida</taxon>
        <taxon>Poales</taxon>
        <taxon>Poaceae</taxon>
        <taxon>PACMAD clade</taxon>
        <taxon>Arundinoideae</taxon>
        <taxon>Arundineae</taxon>
        <taxon>Arundo</taxon>
    </lineage>
</organism>
<dbReference type="AlphaFoldDB" id="A0A0A9GQB9"/>
<evidence type="ECO:0000313" key="1">
    <source>
        <dbReference type="EMBL" id="JAE26612.1"/>
    </source>
</evidence>
<reference evidence="1" key="2">
    <citation type="journal article" date="2015" name="Data Brief">
        <title>Shoot transcriptome of the giant reed, Arundo donax.</title>
        <authorList>
            <person name="Barrero R.A."/>
            <person name="Guerrero F.D."/>
            <person name="Moolhuijzen P."/>
            <person name="Goolsby J.A."/>
            <person name="Tidwell J."/>
            <person name="Bellgard S.E."/>
            <person name="Bellgard M.I."/>
        </authorList>
    </citation>
    <scope>NUCLEOTIDE SEQUENCE</scope>
    <source>
        <tissue evidence="1">Shoot tissue taken approximately 20 cm above the soil surface</tissue>
    </source>
</reference>
<accession>A0A0A9GQB9</accession>
<sequence length="35" mass="4251">MYIYITLRLAWYANFFNSNNNLSNKFVFDVLCCHD</sequence>
<dbReference type="EMBL" id="GBRH01171284">
    <property type="protein sequence ID" value="JAE26612.1"/>
    <property type="molecule type" value="Transcribed_RNA"/>
</dbReference>